<keyword evidence="3" id="KW-0808">Transferase</keyword>
<dbReference type="PROSITE" id="PS50404">
    <property type="entry name" value="GST_NTER"/>
    <property type="match status" value="1"/>
</dbReference>
<dbReference type="InterPro" id="IPR004046">
    <property type="entry name" value="GST_C"/>
</dbReference>
<evidence type="ECO:0000259" key="1">
    <source>
        <dbReference type="PROSITE" id="PS50404"/>
    </source>
</evidence>
<organism evidence="3 4">
    <name type="scientific">Microbulbifer marinus</name>
    <dbReference type="NCBI Taxonomy" id="658218"/>
    <lineage>
        <taxon>Bacteria</taxon>
        <taxon>Pseudomonadati</taxon>
        <taxon>Pseudomonadota</taxon>
        <taxon>Gammaproteobacteria</taxon>
        <taxon>Cellvibrionales</taxon>
        <taxon>Microbulbiferaceae</taxon>
        <taxon>Microbulbifer</taxon>
    </lineage>
</organism>
<dbReference type="NCBIfam" id="NF007831">
    <property type="entry name" value="PRK10542.1"/>
    <property type="match status" value="1"/>
</dbReference>
<proteinExistence type="predicted"/>
<sequence length="201" mass="22739">MKLFYAPGACSLSPHIVACEAGIDLEMCKVDLQEHKTESGADYREINPKGCVPALQLEGGEILTEGPAIVQFIAEQKPDANLAPEYGSLAHYRLLEWLNYIAAEVHKAFVPLFWDGSDEEKAQAKKTIASRFDFIEERLQHDYLMGDDFTVADAYLFTIASWLDKQNIDTSGWPRLQAFQQRMQERPAVQKAMREEGLLQE</sequence>
<dbReference type="Gene3D" id="1.20.1050.10">
    <property type="match status" value="1"/>
</dbReference>
<dbReference type="SUPFAM" id="SSF47616">
    <property type="entry name" value="GST C-terminal domain-like"/>
    <property type="match status" value="1"/>
</dbReference>
<feature type="domain" description="GST N-terminal" evidence="1">
    <location>
        <begin position="1"/>
        <end position="81"/>
    </location>
</feature>
<dbReference type="EMBL" id="FNQO01000002">
    <property type="protein sequence ID" value="SEA17354.1"/>
    <property type="molecule type" value="Genomic_DNA"/>
</dbReference>
<dbReference type="AlphaFoldDB" id="A0A1H3Z1Z6"/>
<evidence type="ECO:0000259" key="2">
    <source>
        <dbReference type="PROSITE" id="PS50405"/>
    </source>
</evidence>
<dbReference type="PROSITE" id="PS50405">
    <property type="entry name" value="GST_CTER"/>
    <property type="match status" value="1"/>
</dbReference>
<dbReference type="InterPro" id="IPR036249">
    <property type="entry name" value="Thioredoxin-like_sf"/>
</dbReference>
<keyword evidence="4" id="KW-1185">Reference proteome</keyword>
<dbReference type="PANTHER" id="PTHR44051">
    <property type="entry name" value="GLUTATHIONE S-TRANSFERASE-RELATED"/>
    <property type="match status" value="1"/>
</dbReference>
<dbReference type="InterPro" id="IPR004045">
    <property type="entry name" value="Glutathione_S-Trfase_N"/>
</dbReference>
<dbReference type="SUPFAM" id="SSF52833">
    <property type="entry name" value="Thioredoxin-like"/>
    <property type="match status" value="1"/>
</dbReference>
<evidence type="ECO:0000313" key="3">
    <source>
        <dbReference type="EMBL" id="SEA17354.1"/>
    </source>
</evidence>
<dbReference type="SFLD" id="SFLDG01150">
    <property type="entry name" value="Main.1:_Beta-like"/>
    <property type="match status" value="1"/>
</dbReference>
<dbReference type="RefSeq" id="WP_091388663.1">
    <property type="nucleotide sequence ID" value="NZ_FNQO01000002.1"/>
</dbReference>
<dbReference type="Pfam" id="PF13409">
    <property type="entry name" value="GST_N_2"/>
    <property type="match status" value="1"/>
</dbReference>
<dbReference type="Gene3D" id="3.40.30.10">
    <property type="entry name" value="Glutaredoxin"/>
    <property type="match status" value="1"/>
</dbReference>
<dbReference type="CDD" id="cd03057">
    <property type="entry name" value="GST_N_Beta"/>
    <property type="match status" value="1"/>
</dbReference>
<gene>
    <name evidence="3" type="ORF">SAMN05216562_2110</name>
</gene>
<dbReference type="OrthoDB" id="9810080at2"/>
<feature type="domain" description="GST C-terminal" evidence="2">
    <location>
        <begin position="87"/>
        <end position="201"/>
    </location>
</feature>
<dbReference type="Proteomes" id="UP000198658">
    <property type="component" value="Unassembled WGS sequence"/>
</dbReference>
<accession>A0A1H3Z1Z6</accession>
<dbReference type="InterPro" id="IPR036282">
    <property type="entry name" value="Glutathione-S-Trfase_C_sf"/>
</dbReference>
<dbReference type="STRING" id="658218.SAMN05216562_2110"/>
<dbReference type="CDD" id="cd03188">
    <property type="entry name" value="GST_C_Beta"/>
    <property type="match status" value="1"/>
</dbReference>
<dbReference type="SFLD" id="SFLDS00019">
    <property type="entry name" value="Glutathione_Transferase_(cytos"/>
    <property type="match status" value="1"/>
</dbReference>
<dbReference type="Pfam" id="PF00043">
    <property type="entry name" value="GST_C"/>
    <property type="match status" value="1"/>
</dbReference>
<dbReference type="InterPro" id="IPR040079">
    <property type="entry name" value="Glutathione_S-Trfase"/>
</dbReference>
<evidence type="ECO:0000313" key="4">
    <source>
        <dbReference type="Proteomes" id="UP000198658"/>
    </source>
</evidence>
<protein>
    <submittedName>
        <fullName evidence="3">Glutathione S-transferase</fullName>
    </submittedName>
</protein>
<reference evidence="4" key="1">
    <citation type="submission" date="2016-10" db="EMBL/GenBank/DDBJ databases">
        <authorList>
            <person name="Varghese N."/>
            <person name="Submissions S."/>
        </authorList>
    </citation>
    <scope>NUCLEOTIDE SEQUENCE [LARGE SCALE GENOMIC DNA]</scope>
    <source>
        <strain evidence="4">CGMCC 1.10657</strain>
    </source>
</reference>
<dbReference type="SFLD" id="SFLDG00358">
    <property type="entry name" value="Main_(cytGST)"/>
    <property type="match status" value="1"/>
</dbReference>
<dbReference type="InterPro" id="IPR010987">
    <property type="entry name" value="Glutathione-S-Trfase_C-like"/>
</dbReference>
<dbReference type="GO" id="GO:0016740">
    <property type="term" value="F:transferase activity"/>
    <property type="evidence" value="ECO:0007669"/>
    <property type="project" value="UniProtKB-KW"/>
</dbReference>
<name>A0A1H3Z1Z6_9GAMM</name>
<dbReference type="PANTHER" id="PTHR44051:SF8">
    <property type="entry name" value="GLUTATHIONE S-TRANSFERASE GSTA"/>
    <property type="match status" value="1"/>
</dbReference>